<keyword evidence="2" id="KW-1185">Reference proteome</keyword>
<proteinExistence type="predicted"/>
<gene>
    <name evidence="1" type="ORF">FSARC_1708</name>
</gene>
<organism evidence="1 2">
    <name type="scientific">Fusarium sarcochroum</name>
    <dbReference type="NCBI Taxonomy" id="1208366"/>
    <lineage>
        <taxon>Eukaryota</taxon>
        <taxon>Fungi</taxon>
        <taxon>Dikarya</taxon>
        <taxon>Ascomycota</taxon>
        <taxon>Pezizomycotina</taxon>
        <taxon>Sordariomycetes</taxon>
        <taxon>Hypocreomycetidae</taxon>
        <taxon>Hypocreales</taxon>
        <taxon>Nectriaceae</taxon>
        <taxon>Fusarium</taxon>
        <taxon>Fusarium lateritium species complex</taxon>
    </lineage>
</organism>
<evidence type="ECO:0000313" key="2">
    <source>
        <dbReference type="Proteomes" id="UP000622797"/>
    </source>
</evidence>
<sequence>MSLSAASLHQLHLIHEQGSSEYVADTQTTITYAYKSQAISSYTRAIKALSIADLEDSDAAGLYLAATLLLSLFEWDFGSAGSYFIHLNGADTLVSLRFENISKLPWGPAILQSWARMHHTRLTRQLPFRPLEKEKPPSHHKIAQLSNQVLDGSSILSVLVADAFSLRNRLILQKCFEGIEHGNQSVLQFWREWYSKVLGFPYVSETQSHGMKELDKSELLNGLFEDYDRLYKWRQSIPTAAEPIMLQTQPSDDLDSRNSALLHTTSWVFPKDGDALQYLGYLMGRILSSREILNLYLLGDLIPSPTLPLHPLVRDAFTVIEALDPETTIAHDTYGNGPLWIFGELSTCVPDLRVVSYLLYTVMPRFRRFASCGPLLETITKECQIIACVKSELERGRLTFLCDPDVILTDDFSLDEGSSVYTKLAVIGRDERGFYRDLIDVDRGNEF</sequence>
<comment type="caution">
    <text evidence="1">The sequence shown here is derived from an EMBL/GenBank/DDBJ whole genome shotgun (WGS) entry which is preliminary data.</text>
</comment>
<dbReference type="OrthoDB" id="39175at2759"/>
<reference evidence="1" key="1">
    <citation type="journal article" date="2020" name="BMC Genomics">
        <title>Correction to: Identification and distribution of gene clusters required for synthesis of sphingolipid metabolism inhibitors in diverse species of the filamentous fungus Fusarium.</title>
        <authorList>
            <person name="Kim H.S."/>
            <person name="Lohmar J.M."/>
            <person name="Busman M."/>
            <person name="Brown D.W."/>
            <person name="Naumann T.A."/>
            <person name="Divon H.H."/>
            <person name="Lysoe E."/>
            <person name="Uhlig S."/>
            <person name="Proctor R.H."/>
        </authorList>
    </citation>
    <scope>NUCLEOTIDE SEQUENCE</scope>
    <source>
        <strain evidence="1">NRRL 20472</strain>
    </source>
</reference>
<dbReference type="Proteomes" id="UP000622797">
    <property type="component" value="Unassembled WGS sequence"/>
</dbReference>
<dbReference type="EMBL" id="JABEXW010000093">
    <property type="protein sequence ID" value="KAF4971480.1"/>
    <property type="molecule type" value="Genomic_DNA"/>
</dbReference>
<evidence type="ECO:0000313" key="1">
    <source>
        <dbReference type="EMBL" id="KAF4971480.1"/>
    </source>
</evidence>
<reference evidence="1" key="2">
    <citation type="submission" date="2020-05" db="EMBL/GenBank/DDBJ databases">
        <authorList>
            <person name="Kim H.-S."/>
            <person name="Proctor R.H."/>
            <person name="Brown D.W."/>
        </authorList>
    </citation>
    <scope>NUCLEOTIDE SEQUENCE</scope>
    <source>
        <strain evidence="1">NRRL 20472</strain>
    </source>
</reference>
<protein>
    <submittedName>
        <fullName evidence="1">Uncharacterized protein</fullName>
    </submittedName>
</protein>
<dbReference type="AlphaFoldDB" id="A0A8H4XEJ4"/>
<accession>A0A8H4XEJ4</accession>
<name>A0A8H4XEJ4_9HYPO</name>